<sequence length="102" mass="11044">MISFLVDDNVVDGPSLGICSSRDLLAVNKEGRIQIVTAVTPSCSDANARSQPHGECATLEKRDRCHDSYGNATRNLEQRVGETSVNLLCQLILSERCHSLSG</sequence>
<protein>
    <recommendedName>
        <fullName evidence="4">Ribosomal protein</fullName>
    </recommendedName>
</protein>
<accession>A0AAV5UPW1</accession>
<organism evidence="2 3">
    <name type="scientific">Pristionchus entomophagus</name>
    <dbReference type="NCBI Taxonomy" id="358040"/>
    <lineage>
        <taxon>Eukaryota</taxon>
        <taxon>Metazoa</taxon>
        <taxon>Ecdysozoa</taxon>
        <taxon>Nematoda</taxon>
        <taxon>Chromadorea</taxon>
        <taxon>Rhabditida</taxon>
        <taxon>Rhabditina</taxon>
        <taxon>Diplogasteromorpha</taxon>
        <taxon>Diplogasteroidea</taxon>
        <taxon>Neodiplogasteridae</taxon>
        <taxon>Pristionchus</taxon>
    </lineage>
</organism>
<evidence type="ECO:0000313" key="2">
    <source>
        <dbReference type="EMBL" id="GMT08354.1"/>
    </source>
</evidence>
<gene>
    <name evidence="2" type="ORF">PENTCL1PPCAC_30528</name>
    <name evidence="1" type="ORF">PENTCL1PPCAC_5553</name>
</gene>
<evidence type="ECO:0008006" key="4">
    <source>
        <dbReference type="Google" id="ProtNLM"/>
    </source>
</evidence>
<dbReference type="Proteomes" id="UP001432027">
    <property type="component" value="Unassembled WGS sequence"/>
</dbReference>
<reference evidence="2" key="1">
    <citation type="submission" date="2023-10" db="EMBL/GenBank/DDBJ databases">
        <title>Genome assembly of Pristionchus species.</title>
        <authorList>
            <person name="Yoshida K."/>
            <person name="Sommer R.J."/>
        </authorList>
    </citation>
    <scope>NUCLEOTIDE SEQUENCE</scope>
    <source>
        <strain evidence="2">RS0144</strain>
    </source>
</reference>
<feature type="non-terminal residue" evidence="2">
    <location>
        <position position="102"/>
    </location>
</feature>
<comment type="caution">
    <text evidence="2">The sequence shown here is derived from an EMBL/GenBank/DDBJ whole genome shotgun (WGS) entry which is preliminary data.</text>
</comment>
<evidence type="ECO:0000313" key="3">
    <source>
        <dbReference type="Proteomes" id="UP001432027"/>
    </source>
</evidence>
<keyword evidence="3" id="KW-1185">Reference proteome</keyword>
<name>A0AAV5UPW1_9BILA</name>
<proteinExistence type="predicted"/>
<evidence type="ECO:0000313" key="1">
    <source>
        <dbReference type="EMBL" id="GMS83378.1"/>
    </source>
</evidence>
<dbReference type="EMBL" id="BTSX01000064">
    <property type="protein sequence ID" value="GMT08354.1"/>
    <property type="molecule type" value="Genomic_DNA"/>
</dbReference>
<dbReference type="AlphaFoldDB" id="A0AAV5UPW1"/>
<dbReference type="EMBL" id="BTSX01000002">
    <property type="protein sequence ID" value="GMS83378.1"/>
    <property type="molecule type" value="Genomic_DNA"/>
</dbReference>